<evidence type="ECO:0000256" key="7">
    <source>
        <dbReference type="ARBA" id="ARBA00023157"/>
    </source>
</evidence>
<keyword evidence="13" id="KW-1185">Reference proteome</keyword>
<feature type="disulfide bond" evidence="9">
    <location>
        <begin position="293"/>
        <end position="303"/>
    </location>
</feature>
<evidence type="ECO:0000256" key="2">
    <source>
        <dbReference type="ARBA" id="ARBA00022670"/>
    </source>
</evidence>
<evidence type="ECO:0000256" key="6">
    <source>
        <dbReference type="ARBA" id="ARBA00023145"/>
    </source>
</evidence>
<dbReference type="CDD" id="cd21112">
    <property type="entry name" value="alphaLP-like"/>
    <property type="match status" value="1"/>
</dbReference>
<evidence type="ECO:0000259" key="11">
    <source>
        <dbReference type="Pfam" id="PF02983"/>
    </source>
</evidence>
<dbReference type="Proteomes" id="UP000295151">
    <property type="component" value="Unassembled WGS sequence"/>
</dbReference>
<evidence type="ECO:0000256" key="3">
    <source>
        <dbReference type="ARBA" id="ARBA00022729"/>
    </source>
</evidence>
<protein>
    <submittedName>
        <fullName evidence="12">Streptogrisin C</fullName>
    </submittedName>
</protein>
<comment type="similarity">
    <text evidence="1">Belongs to the peptidase S1 family.</text>
</comment>
<feature type="active site" description="Charge relay system" evidence="8">
    <location>
        <position position="254"/>
    </location>
</feature>
<dbReference type="InterPro" id="IPR035070">
    <property type="entry name" value="Streptogrisin_prodomain"/>
</dbReference>
<evidence type="ECO:0000256" key="10">
    <source>
        <dbReference type="SAM" id="SignalP"/>
    </source>
</evidence>
<dbReference type="InterPro" id="IPR009003">
    <property type="entry name" value="Peptidase_S1_PA"/>
</dbReference>
<keyword evidence="3 10" id="KW-0732">Signal</keyword>
<evidence type="ECO:0000256" key="9">
    <source>
        <dbReference type="PIRSR" id="PIRSR001134-2"/>
    </source>
</evidence>
<feature type="disulfide bond" evidence="9">
    <location>
        <begin position="330"/>
        <end position="360"/>
    </location>
</feature>
<proteinExistence type="inferred from homology"/>
<dbReference type="GO" id="GO:0006508">
    <property type="term" value="P:proteolysis"/>
    <property type="evidence" value="ECO:0007669"/>
    <property type="project" value="UniProtKB-KW"/>
</dbReference>
<dbReference type="Gene3D" id="3.30.300.50">
    <property type="match status" value="1"/>
</dbReference>
<keyword evidence="2" id="KW-0645">Protease</keyword>
<dbReference type="Gene3D" id="2.40.10.10">
    <property type="entry name" value="Trypsin-like serine proteases"/>
    <property type="match status" value="2"/>
</dbReference>
<dbReference type="EMBL" id="SOCE01000001">
    <property type="protein sequence ID" value="TDU90534.1"/>
    <property type="molecule type" value="Genomic_DNA"/>
</dbReference>
<evidence type="ECO:0000256" key="4">
    <source>
        <dbReference type="ARBA" id="ARBA00022801"/>
    </source>
</evidence>
<dbReference type="RefSeq" id="WP_133980438.1">
    <property type="nucleotide sequence ID" value="NZ_SOCE01000001.1"/>
</dbReference>
<feature type="active site" description="Charge relay system" evidence="8">
    <location>
        <position position="336"/>
    </location>
</feature>
<keyword evidence="6" id="KW-0865">Zymogen</keyword>
<feature type="domain" description="Peptidase S1A alpha-lytic prodomain" evidence="11">
    <location>
        <begin position="112"/>
        <end position="170"/>
    </location>
</feature>
<evidence type="ECO:0000256" key="5">
    <source>
        <dbReference type="ARBA" id="ARBA00022825"/>
    </source>
</evidence>
<feature type="disulfide bond" evidence="9">
    <location>
        <begin position="207"/>
        <end position="228"/>
    </location>
</feature>
<evidence type="ECO:0000256" key="1">
    <source>
        <dbReference type="ARBA" id="ARBA00007664"/>
    </source>
</evidence>
<evidence type="ECO:0000313" key="12">
    <source>
        <dbReference type="EMBL" id="TDU90534.1"/>
    </source>
</evidence>
<reference evidence="12 13" key="1">
    <citation type="submission" date="2019-03" db="EMBL/GenBank/DDBJ databases">
        <title>Genomic Encyclopedia of Type Strains, Phase III (KMG-III): the genomes of soil and plant-associated and newly described type strains.</title>
        <authorList>
            <person name="Whitman W."/>
        </authorList>
    </citation>
    <scope>NUCLEOTIDE SEQUENCE [LARGE SCALE GENOMIC DNA]</scope>
    <source>
        <strain evidence="12 13">VKM Ac-2575</strain>
    </source>
</reference>
<keyword evidence="4" id="KW-0378">Hydrolase</keyword>
<feature type="signal peptide" evidence="10">
    <location>
        <begin position="1"/>
        <end position="30"/>
    </location>
</feature>
<feature type="chain" id="PRO_5020719715" evidence="10">
    <location>
        <begin position="31"/>
        <end position="389"/>
    </location>
</feature>
<keyword evidence="5" id="KW-0720">Serine protease</keyword>
<dbReference type="AlphaFoldDB" id="A0A4R7TEF0"/>
<dbReference type="SUPFAM" id="SSF50494">
    <property type="entry name" value="Trypsin-like serine proteases"/>
    <property type="match status" value="1"/>
</dbReference>
<dbReference type="GO" id="GO:0004252">
    <property type="term" value="F:serine-type endopeptidase activity"/>
    <property type="evidence" value="ECO:0007669"/>
    <property type="project" value="InterPro"/>
</dbReference>
<organism evidence="12 13">
    <name type="scientific">Kribbella voronezhensis</name>
    <dbReference type="NCBI Taxonomy" id="2512212"/>
    <lineage>
        <taxon>Bacteria</taxon>
        <taxon>Bacillati</taxon>
        <taxon>Actinomycetota</taxon>
        <taxon>Actinomycetes</taxon>
        <taxon>Propionibacteriales</taxon>
        <taxon>Kribbellaceae</taxon>
        <taxon>Kribbella</taxon>
    </lineage>
</organism>
<dbReference type="Pfam" id="PF02983">
    <property type="entry name" value="Pro_Al_protease"/>
    <property type="match status" value="1"/>
</dbReference>
<dbReference type="PIRSF" id="PIRSF001134">
    <property type="entry name" value="Streptogrisin"/>
    <property type="match status" value="1"/>
</dbReference>
<dbReference type="InterPro" id="IPR004236">
    <property type="entry name" value="Pept_S1_alpha_lytic"/>
</dbReference>
<accession>A0A4R7TEF0</accession>
<comment type="caution">
    <text evidence="12">The sequence shown here is derived from an EMBL/GenBank/DDBJ whole genome shotgun (WGS) entry which is preliminary data.</text>
</comment>
<gene>
    <name evidence="12" type="ORF">EV138_4125</name>
</gene>
<name>A0A4R7TEF0_9ACTN</name>
<sequence>MSGRFRVGAALTGIVVLTAAGLIAANGAQADPQVGKTAAVGRGQNPATVRLPHQELVQEQQLLQAETVESKLGSRVVGSYFDASGELVVAVSDAATAAAVRAAGAIPKLVRYTADQLRGVQGELDHVATGSSAGQVKSWYVDPVTGTVVVTVPAGARDLVTQRFLRAAEENGAMVTVRRSQGRPTLTDGEFGLLGGLQVDKNTGYTCSLGFNATTGDGQHIFLTAGHCTSGKPSWSRNGYVLGNTRTSSFPGNDFGTVSVIEGWDPQGRVERWGSEDVVVRGTASPTVGSMVCKSGKSTKWTCGRIVARDVTVNYGNNRVVKGLFQHTACVEAGDSGGANMSGDYAQGITSGAALISGQCLAKYGQQNESYSQPIGEALSASGASLVLG</sequence>
<evidence type="ECO:0000313" key="13">
    <source>
        <dbReference type="Proteomes" id="UP000295151"/>
    </source>
</evidence>
<dbReference type="PRINTS" id="PR00861">
    <property type="entry name" value="ALYTICPTASE"/>
</dbReference>
<evidence type="ECO:0000256" key="8">
    <source>
        <dbReference type="PIRSR" id="PIRSR001134-1"/>
    </source>
</evidence>
<keyword evidence="7 9" id="KW-1015">Disulfide bond</keyword>
<dbReference type="InterPro" id="IPR001316">
    <property type="entry name" value="Pept_S1A_streptogrisin"/>
</dbReference>
<feature type="active site" description="Charge relay system" evidence="8">
    <location>
        <position position="227"/>
    </location>
</feature>
<dbReference type="InterPro" id="IPR043504">
    <property type="entry name" value="Peptidase_S1_PA_chymotrypsin"/>
</dbReference>
<dbReference type="OrthoDB" id="3744945at2"/>
<dbReference type="GO" id="GO:0005576">
    <property type="term" value="C:extracellular region"/>
    <property type="evidence" value="ECO:0007669"/>
    <property type="project" value="InterPro"/>
</dbReference>